<dbReference type="AlphaFoldDB" id="A0A8J3K6G1"/>
<dbReference type="PANTHER" id="PTHR33164">
    <property type="entry name" value="TRANSCRIPTIONAL REGULATOR, MARR FAMILY"/>
    <property type="match status" value="1"/>
</dbReference>
<protein>
    <submittedName>
        <fullName evidence="5">Putative MarR-family transcriptional regulator</fullName>
    </submittedName>
</protein>
<accession>A0A8J3K6G1</accession>
<proteinExistence type="predicted"/>
<dbReference type="SMART" id="SM00347">
    <property type="entry name" value="HTH_MARR"/>
    <property type="match status" value="1"/>
</dbReference>
<dbReference type="InterPro" id="IPR036388">
    <property type="entry name" value="WH-like_DNA-bd_sf"/>
</dbReference>
<dbReference type="InterPro" id="IPR036390">
    <property type="entry name" value="WH_DNA-bd_sf"/>
</dbReference>
<sequence length="168" mass="18066">MVAQTARTLQEQGADVTLTQYRTLVVLASRGPQRAADLAADLGVQPSTVSRLIDRLVQRGLVVRRQDATDRRVVWMTLTGQGKDLVGTTMRQRRQRLSELLATATATVGSAPGVVNLLNAIAQAAGEQPDEQWWRSWESSTGPHLGHTAGRDAVAVATSARTTGGEVR</sequence>
<dbReference type="PROSITE" id="PS50995">
    <property type="entry name" value="HTH_MARR_2"/>
    <property type="match status" value="1"/>
</dbReference>
<evidence type="ECO:0000256" key="1">
    <source>
        <dbReference type="ARBA" id="ARBA00023015"/>
    </source>
</evidence>
<keyword evidence="2" id="KW-0238">DNA-binding</keyword>
<dbReference type="GO" id="GO:0006950">
    <property type="term" value="P:response to stress"/>
    <property type="evidence" value="ECO:0007669"/>
    <property type="project" value="TreeGrafter"/>
</dbReference>
<name>A0A8J3K6G1_9ACTN</name>
<evidence type="ECO:0000259" key="4">
    <source>
        <dbReference type="PROSITE" id="PS50995"/>
    </source>
</evidence>
<dbReference type="InterPro" id="IPR023187">
    <property type="entry name" value="Tscrpt_reg_MarR-type_CS"/>
</dbReference>
<dbReference type="PROSITE" id="PS01117">
    <property type="entry name" value="HTH_MARR_1"/>
    <property type="match status" value="1"/>
</dbReference>
<dbReference type="InterPro" id="IPR011991">
    <property type="entry name" value="ArsR-like_HTH"/>
</dbReference>
<keyword evidence="1" id="KW-0805">Transcription regulation</keyword>
<evidence type="ECO:0000256" key="2">
    <source>
        <dbReference type="ARBA" id="ARBA00023125"/>
    </source>
</evidence>
<feature type="domain" description="HTH marR-type" evidence="4">
    <location>
        <begin position="1"/>
        <end position="123"/>
    </location>
</feature>
<dbReference type="InterPro" id="IPR039422">
    <property type="entry name" value="MarR/SlyA-like"/>
</dbReference>
<evidence type="ECO:0000313" key="6">
    <source>
        <dbReference type="Proteomes" id="UP000619293"/>
    </source>
</evidence>
<dbReference type="InterPro" id="IPR000835">
    <property type="entry name" value="HTH_MarR-typ"/>
</dbReference>
<dbReference type="PRINTS" id="PR00598">
    <property type="entry name" value="HTHMARR"/>
</dbReference>
<comment type="caution">
    <text evidence="5">The sequence shown here is derived from an EMBL/GenBank/DDBJ whole genome shotgun (WGS) entry which is preliminary data.</text>
</comment>
<dbReference type="EMBL" id="BONG01000071">
    <property type="protein sequence ID" value="GIF93727.1"/>
    <property type="molecule type" value="Genomic_DNA"/>
</dbReference>
<dbReference type="RefSeq" id="WP_239120966.1">
    <property type="nucleotide sequence ID" value="NZ_BAAALB010000027.1"/>
</dbReference>
<dbReference type="CDD" id="cd00090">
    <property type="entry name" value="HTH_ARSR"/>
    <property type="match status" value="1"/>
</dbReference>
<dbReference type="Pfam" id="PF01047">
    <property type="entry name" value="MarR"/>
    <property type="match status" value="1"/>
</dbReference>
<dbReference type="PANTHER" id="PTHR33164:SF57">
    <property type="entry name" value="MARR-FAMILY TRANSCRIPTIONAL REGULATOR"/>
    <property type="match status" value="1"/>
</dbReference>
<keyword evidence="3" id="KW-0804">Transcription</keyword>
<dbReference type="GO" id="GO:0003677">
    <property type="term" value="F:DNA binding"/>
    <property type="evidence" value="ECO:0007669"/>
    <property type="project" value="UniProtKB-KW"/>
</dbReference>
<keyword evidence="6" id="KW-1185">Reference proteome</keyword>
<evidence type="ECO:0000256" key="3">
    <source>
        <dbReference type="ARBA" id="ARBA00023163"/>
    </source>
</evidence>
<reference evidence="5 6" key="1">
    <citation type="submission" date="2021-01" db="EMBL/GenBank/DDBJ databases">
        <title>Whole genome shotgun sequence of Catellatospora chokoriensis NBRC 107358.</title>
        <authorList>
            <person name="Komaki H."/>
            <person name="Tamura T."/>
        </authorList>
    </citation>
    <scope>NUCLEOTIDE SEQUENCE [LARGE SCALE GENOMIC DNA]</scope>
    <source>
        <strain evidence="5 6">NBRC 107358</strain>
    </source>
</reference>
<dbReference type="Gene3D" id="1.10.10.10">
    <property type="entry name" value="Winged helix-like DNA-binding domain superfamily/Winged helix DNA-binding domain"/>
    <property type="match status" value="1"/>
</dbReference>
<gene>
    <name evidence="5" type="ORF">Cch02nite_71710</name>
</gene>
<evidence type="ECO:0000313" key="5">
    <source>
        <dbReference type="EMBL" id="GIF93727.1"/>
    </source>
</evidence>
<organism evidence="5 6">
    <name type="scientific">Catellatospora chokoriensis</name>
    <dbReference type="NCBI Taxonomy" id="310353"/>
    <lineage>
        <taxon>Bacteria</taxon>
        <taxon>Bacillati</taxon>
        <taxon>Actinomycetota</taxon>
        <taxon>Actinomycetes</taxon>
        <taxon>Micromonosporales</taxon>
        <taxon>Micromonosporaceae</taxon>
        <taxon>Catellatospora</taxon>
    </lineage>
</organism>
<dbReference type="SUPFAM" id="SSF46785">
    <property type="entry name" value="Winged helix' DNA-binding domain"/>
    <property type="match status" value="1"/>
</dbReference>
<dbReference type="GO" id="GO:0003700">
    <property type="term" value="F:DNA-binding transcription factor activity"/>
    <property type="evidence" value="ECO:0007669"/>
    <property type="project" value="InterPro"/>
</dbReference>
<dbReference type="Proteomes" id="UP000619293">
    <property type="component" value="Unassembled WGS sequence"/>
</dbReference>